<dbReference type="InterPro" id="IPR002737">
    <property type="entry name" value="MEMO1_fam"/>
</dbReference>
<dbReference type="AlphaFoldDB" id="A0A0D6EPD9"/>
<dbReference type="PANTHER" id="PTHR11060">
    <property type="entry name" value="PROTEIN MEMO1"/>
    <property type="match status" value="1"/>
</dbReference>
<dbReference type="HAMAP" id="MF_00055">
    <property type="entry name" value="MEMO1"/>
    <property type="match status" value="1"/>
</dbReference>
<reference evidence="3" key="1">
    <citation type="submission" date="2015-02" db="EMBL/GenBank/DDBJ databases">
        <authorList>
            <person name="Gon?alves P."/>
        </authorList>
    </citation>
    <scope>NUCLEOTIDE SEQUENCE [LARGE SCALE GENOMIC DNA]</scope>
</reference>
<accession>A0A0D6EPD9</accession>
<evidence type="ECO:0000313" key="3">
    <source>
        <dbReference type="Proteomes" id="UP000243876"/>
    </source>
</evidence>
<name>A0A0D6EPD9_SPOSA</name>
<dbReference type="OrthoDB" id="417112at2759"/>
<evidence type="ECO:0000313" key="2">
    <source>
        <dbReference type="EMBL" id="CEQ41638.1"/>
    </source>
</evidence>
<evidence type="ECO:0000256" key="1">
    <source>
        <dbReference type="ARBA" id="ARBA00006315"/>
    </source>
</evidence>
<proteinExistence type="inferred from homology"/>
<dbReference type="PANTHER" id="PTHR11060:SF0">
    <property type="entry name" value="PROTEIN MEMO1"/>
    <property type="match status" value="1"/>
</dbReference>
<dbReference type="Proteomes" id="UP000243876">
    <property type="component" value="Unassembled WGS sequence"/>
</dbReference>
<comment type="similarity">
    <text evidence="1">Belongs to the MEMO1 family.</text>
</comment>
<keyword evidence="3" id="KW-1185">Reference proteome</keyword>
<gene>
    <name evidence="2" type="primary">SPOSA6832_03388</name>
</gene>
<dbReference type="Gene3D" id="3.40.830.10">
    <property type="entry name" value="LigB-like"/>
    <property type="match status" value="1"/>
</dbReference>
<organism evidence="2 3">
    <name type="scientific">Sporidiobolus salmonicolor</name>
    <name type="common">Yeast-like fungus</name>
    <name type="synonym">Sporobolomyces salmonicolor</name>
    <dbReference type="NCBI Taxonomy" id="5005"/>
    <lineage>
        <taxon>Eukaryota</taxon>
        <taxon>Fungi</taxon>
        <taxon>Dikarya</taxon>
        <taxon>Basidiomycota</taxon>
        <taxon>Pucciniomycotina</taxon>
        <taxon>Microbotryomycetes</taxon>
        <taxon>Sporidiobolales</taxon>
        <taxon>Sporidiobolaceae</taxon>
        <taxon>Sporobolomyces</taxon>
    </lineage>
</organism>
<dbReference type="Pfam" id="PF01875">
    <property type="entry name" value="Memo"/>
    <property type="match status" value="1"/>
</dbReference>
<dbReference type="CDD" id="cd07361">
    <property type="entry name" value="MEMO_like"/>
    <property type="match status" value="1"/>
</dbReference>
<sequence length="367" mass="39857">MARSTARLASHAGSWYTDDSRKLHQQLSTWLAATASPKEGESLKEAPVKGCKAIIAPHAGYSYSGPAAAFAYKCIDVEPIQRVFVLGPSHHVYLDGCALSQCTTYSTPLGDLPLDLEKTAAIAELEKTGKFEKMDKETDEDEHSIEMHLPYCLFLLVSLFPILTASLVSRYIRKVFEGRDIKLVPILVGSISTASEQSFGSLLAPYLADPTTLFVISSDFCHWGQRFRYTHFHPPTSTSLSSGQTLSSSNFADVTAAVDGHVWRGIEALDRLGMNAIAFALAPPPPAAVKPPSKAHQEFAAYLRATKNTICGRHPIGVLLGALSALEKDEGSRRTGMRCEWVRYEQSSKVAALKDSSVSYASAFVAA</sequence>
<dbReference type="NCBIfam" id="TIGR04336">
    <property type="entry name" value="AmmeMemoSam_B"/>
    <property type="match status" value="1"/>
</dbReference>
<dbReference type="EMBL" id="CENE01000016">
    <property type="protein sequence ID" value="CEQ41638.1"/>
    <property type="molecule type" value="Genomic_DNA"/>
</dbReference>
<protein>
    <submittedName>
        <fullName evidence="2">SPOSA6832_03388-mRNA-1:cds</fullName>
    </submittedName>
</protein>